<dbReference type="Pfam" id="PF03401">
    <property type="entry name" value="TctC"/>
    <property type="match status" value="1"/>
</dbReference>
<feature type="signal peptide" evidence="2">
    <location>
        <begin position="1"/>
        <end position="26"/>
    </location>
</feature>
<organism evidence="3 4">
    <name type="scientific">Pigmentiphaga humi</name>
    <dbReference type="NCBI Taxonomy" id="2478468"/>
    <lineage>
        <taxon>Bacteria</taxon>
        <taxon>Pseudomonadati</taxon>
        <taxon>Pseudomonadota</taxon>
        <taxon>Betaproteobacteria</taxon>
        <taxon>Burkholderiales</taxon>
        <taxon>Alcaligenaceae</taxon>
        <taxon>Pigmentiphaga</taxon>
    </lineage>
</organism>
<dbReference type="RefSeq" id="WP_160142341.1">
    <property type="nucleotide sequence ID" value="NZ_UWPJ01000027.1"/>
</dbReference>
<comment type="similarity">
    <text evidence="1">Belongs to the UPF0065 (bug) family.</text>
</comment>
<dbReference type="SUPFAM" id="SSF53850">
    <property type="entry name" value="Periplasmic binding protein-like II"/>
    <property type="match status" value="1"/>
</dbReference>
<keyword evidence="2" id="KW-0732">Signal</keyword>
<proteinExistence type="inferred from homology"/>
<dbReference type="InterPro" id="IPR005064">
    <property type="entry name" value="BUG"/>
</dbReference>
<dbReference type="EMBL" id="UWPJ01000027">
    <property type="protein sequence ID" value="VCU71503.1"/>
    <property type="molecule type" value="Genomic_DNA"/>
</dbReference>
<keyword evidence="4" id="KW-1185">Reference proteome</keyword>
<evidence type="ECO:0000313" key="3">
    <source>
        <dbReference type="EMBL" id="VCU71503.1"/>
    </source>
</evidence>
<dbReference type="PROSITE" id="PS51257">
    <property type="entry name" value="PROKAR_LIPOPROTEIN"/>
    <property type="match status" value="1"/>
</dbReference>
<evidence type="ECO:0000256" key="2">
    <source>
        <dbReference type="SAM" id="SignalP"/>
    </source>
</evidence>
<name>A0A3P4B5D1_9BURK</name>
<dbReference type="Gene3D" id="3.40.190.10">
    <property type="entry name" value="Periplasmic binding protein-like II"/>
    <property type="match status" value="1"/>
</dbReference>
<dbReference type="PIRSF" id="PIRSF017082">
    <property type="entry name" value="YflP"/>
    <property type="match status" value="1"/>
</dbReference>
<reference evidence="3 4" key="1">
    <citation type="submission" date="2018-10" db="EMBL/GenBank/DDBJ databases">
        <authorList>
            <person name="Criscuolo A."/>
        </authorList>
    </citation>
    <scope>NUCLEOTIDE SEQUENCE [LARGE SCALE GENOMIC DNA]</scope>
    <source>
        <strain evidence="3">DnA1</strain>
    </source>
</reference>
<feature type="chain" id="PRO_5018254976" evidence="2">
    <location>
        <begin position="27"/>
        <end position="327"/>
    </location>
</feature>
<dbReference type="Gene3D" id="3.40.190.150">
    <property type="entry name" value="Bordetella uptake gene, domain 1"/>
    <property type="match status" value="1"/>
</dbReference>
<sequence length="327" mass="34558">MAENRRLWGVALLAAAACAAAVPALAQDKYPSRPVKIVVAIGPGSATDSFARLLAEGLRTELKGDFIVENKAGAGGVIGGNFIARAAPDGYTLGVLHSSVVTTSPVVQTSVQYDPRKDFTYLGNTVSNPVVLLVPGASPFKKLEDLVDAARKAPGKYNTGIIGMGSHSHFNLELLKESSGAGLTRVPYSGGTSQILADLVGNQVDSASLIWAGLGEFVKDGRVRALAATSQLKDFPNVPTFESKGYPKVHLEVFLAVVAPAGLPKEISDKLVPAIERIVKKPENEETMSRLGYRVNYEPPAKAAQTVKEELDFVAPLARQLGLAAKE</sequence>
<protein>
    <submittedName>
        <fullName evidence="3">Tripartite tricarboxylate transporter family receptor</fullName>
    </submittedName>
</protein>
<accession>A0A3P4B5D1</accession>
<evidence type="ECO:0000313" key="4">
    <source>
        <dbReference type="Proteomes" id="UP000277294"/>
    </source>
</evidence>
<dbReference type="InterPro" id="IPR042100">
    <property type="entry name" value="Bug_dom1"/>
</dbReference>
<dbReference type="PANTHER" id="PTHR42928:SF5">
    <property type="entry name" value="BLR1237 PROTEIN"/>
    <property type="match status" value="1"/>
</dbReference>
<dbReference type="AlphaFoldDB" id="A0A3P4B5D1"/>
<dbReference type="OrthoDB" id="8678477at2"/>
<dbReference type="Proteomes" id="UP000277294">
    <property type="component" value="Unassembled WGS sequence"/>
</dbReference>
<gene>
    <name evidence="3" type="ORF">PIGHUM_03588</name>
</gene>
<evidence type="ECO:0000256" key="1">
    <source>
        <dbReference type="ARBA" id="ARBA00006987"/>
    </source>
</evidence>
<dbReference type="CDD" id="cd07012">
    <property type="entry name" value="PBP2_Bug_TTT"/>
    <property type="match status" value="1"/>
</dbReference>
<keyword evidence="3" id="KW-0675">Receptor</keyword>
<dbReference type="PANTHER" id="PTHR42928">
    <property type="entry name" value="TRICARBOXYLATE-BINDING PROTEIN"/>
    <property type="match status" value="1"/>
</dbReference>